<dbReference type="EMBL" id="JAPIVE010000008">
    <property type="protein sequence ID" value="MCX2525589.1"/>
    <property type="molecule type" value="Genomic_DNA"/>
</dbReference>
<proteinExistence type="predicted"/>
<comment type="caution">
    <text evidence="1">The sequence shown here is derived from an EMBL/GenBank/DDBJ whole genome shotgun (WGS) entry which is preliminary data.</text>
</comment>
<dbReference type="RefSeq" id="WP_265896978.1">
    <property type="nucleotide sequence ID" value="NZ_JAPIVE010000008.1"/>
</dbReference>
<dbReference type="AlphaFoldDB" id="A0AA42CVP3"/>
<dbReference type="Proteomes" id="UP001165678">
    <property type="component" value="Unassembled WGS sequence"/>
</dbReference>
<feature type="non-terminal residue" evidence="1">
    <location>
        <position position="1"/>
    </location>
</feature>
<evidence type="ECO:0000313" key="2">
    <source>
        <dbReference type="Proteomes" id="UP001165678"/>
    </source>
</evidence>
<gene>
    <name evidence="1" type="ORF">OQ287_15230</name>
</gene>
<accession>A0AA42CVP3</accession>
<name>A0AA42CVP3_9GAMM</name>
<keyword evidence="2" id="KW-1185">Reference proteome</keyword>
<organism evidence="1 2">
    <name type="scientific">Larsenimonas rhizosphaerae</name>
    <dbReference type="NCBI Taxonomy" id="2944682"/>
    <lineage>
        <taxon>Bacteria</taxon>
        <taxon>Pseudomonadati</taxon>
        <taxon>Pseudomonadota</taxon>
        <taxon>Gammaproteobacteria</taxon>
        <taxon>Oceanospirillales</taxon>
        <taxon>Halomonadaceae</taxon>
        <taxon>Larsenimonas</taxon>
    </lineage>
</organism>
<sequence length="174" mass="19455">FFCVQAIQSLISILPDWNVGIDPFRNGPGLIYGFPAEPPKFLGFISQKYRPINSAPAKSFQFWIDQINNQVVSGLVPVLQRAGMSVSVQAFEQGIVDRQESQEQFNLANISDFNSLIAKAHQHKIPIFSLTDSQIDQQGNVLENMKENRDNFEQLFVSLAASIQTVISLDQQGI</sequence>
<protein>
    <submittedName>
        <fullName evidence="1">Uncharacterized protein</fullName>
    </submittedName>
</protein>
<evidence type="ECO:0000313" key="1">
    <source>
        <dbReference type="EMBL" id="MCX2525589.1"/>
    </source>
</evidence>
<reference evidence="1" key="1">
    <citation type="submission" date="2022-11" db="EMBL/GenBank/DDBJ databases">
        <title>Larsenimonas rhizosphaerae sp. nov., isolated from a tidal mudflat.</title>
        <authorList>
            <person name="Lee S.D."/>
            <person name="Kim I.S."/>
        </authorList>
    </citation>
    <scope>NUCLEOTIDE SEQUENCE</scope>
    <source>
        <strain evidence="1">GH2-1</strain>
    </source>
</reference>